<dbReference type="Proteomes" id="UP001595937">
    <property type="component" value="Unassembled WGS sequence"/>
</dbReference>
<evidence type="ECO:0000256" key="7">
    <source>
        <dbReference type="ARBA" id="ARBA00022967"/>
    </source>
</evidence>
<keyword evidence="1" id="KW-0813">Transport</keyword>
<evidence type="ECO:0000259" key="11">
    <source>
        <dbReference type="PROSITE" id="PS50893"/>
    </source>
</evidence>
<evidence type="ECO:0000256" key="8">
    <source>
        <dbReference type="ARBA" id="ARBA00023004"/>
    </source>
</evidence>
<dbReference type="Gene3D" id="3.40.50.300">
    <property type="entry name" value="P-loop containing nucleotide triphosphate hydrolases"/>
    <property type="match status" value="1"/>
</dbReference>
<evidence type="ECO:0000313" key="13">
    <source>
        <dbReference type="Proteomes" id="UP001595937"/>
    </source>
</evidence>
<keyword evidence="2" id="KW-1003">Cell membrane</keyword>
<accession>A0ABW0FJB8</accession>
<feature type="domain" description="ABC transporter" evidence="11">
    <location>
        <begin position="12"/>
        <end position="241"/>
    </location>
</feature>
<comment type="caution">
    <text evidence="12">The sequence shown here is derived from an EMBL/GenBank/DDBJ whole genome shotgun (WGS) entry which is preliminary data.</text>
</comment>
<dbReference type="SUPFAM" id="SSF52540">
    <property type="entry name" value="P-loop containing nucleoside triphosphate hydrolases"/>
    <property type="match status" value="1"/>
</dbReference>
<evidence type="ECO:0000256" key="10">
    <source>
        <dbReference type="ARBA" id="ARBA00023136"/>
    </source>
</evidence>
<dbReference type="InterPro" id="IPR003439">
    <property type="entry name" value="ABC_transporter-like_ATP-bd"/>
</dbReference>
<reference evidence="13" key="1">
    <citation type="journal article" date="2019" name="Int. J. Syst. Evol. Microbiol.">
        <title>The Global Catalogue of Microorganisms (GCM) 10K type strain sequencing project: providing services to taxonomists for standard genome sequencing and annotation.</title>
        <authorList>
            <consortium name="The Broad Institute Genomics Platform"/>
            <consortium name="The Broad Institute Genome Sequencing Center for Infectious Disease"/>
            <person name="Wu L."/>
            <person name="Ma J."/>
        </authorList>
    </citation>
    <scope>NUCLEOTIDE SEQUENCE [LARGE SCALE GENOMIC DNA]</scope>
    <source>
        <strain evidence="13">CGMCC 1.16455</strain>
    </source>
</reference>
<dbReference type="PROSITE" id="PS00211">
    <property type="entry name" value="ABC_TRANSPORTER_1"/>
    <property type="match status" value="1"/>
</dbReference>
<evidence type="ECO:0000256" key="1">
    <source>
        <dbReference type="ARBA" id="ARBA00022448"/>
    </source>
</evidence>
<evidence type="ECO:0000256" key="6">
    <source>
        <dbReference type="ARBA" id="ARBA00022840"/>
    </source>
</evidence>
<dbReference type="GO" id="GO:0005524">
    <property type="term" value="F:ATP binding"/>
    <property type="evidence" value="ECO:0007669"/>
    <property type="project" value="UniProtKB-KW"/>
</dbReference>
<dbReference type="RefSeq" id="WP_343923040.1">
    <property type="nucleotide sequence ID" value="NZ_BAAAIR010000027.1"/>
</dbReference>
<evidence type="ECO:0000256" key="5">
    <source>
        <dbReference type="ARBA" id="ARBA00022741"/>
    </source>
</evidence>
<evidence type="ECO:0000256" key="9">
    <source>
        <dbReference type="ARBA" id="ARBA00023065"/>
    </source>
</evidence>
<dbReference type="PANTHER" id="PTHR42781">
    <property type="entry name" value="SPERMIDINE/PUTRESCINE IMPORT ATP-BINDING PROTEIN POTA"/>
    <property type="match status" value="1"/>
</dbReference>
<evidence type="ECO:0000256" key="3">
    <source>
        <dbReference type="ARBA" id="ARBA00022496"/>
    </source>
</evidence>
<dbReference type="PANTHER" id="PTHR42781:SF1">
    <property type="entry name" value="THIAMINE IMPORT ATP-BINDING PROTEIN THIQ"/>
    <property type="match status" value="1"/>
</dbReference>
<evidence type="ECO:0000256" key="2">
    <source>
        <dbReference type="ARBA" id="ARBA00022475"/>
    </source>
</evidence>
<dbReference type="CDD" id="cd03259">
    <property type="entry name" value="ABC_Carb_Solutes_like"/>
    <property type="match status" value="1"/>
</dbReference>
<dbReference type="Pfam" id="PF00005">
    <property type="entry name" value="ABC_tran"/>
    <property type="match status" value="1"/>
</dbReference>
<keyword evidence="7" id="KW-1278">Translocase</keyword>
<dbReference type="InterPro" id="IPR050093">
    <property type="entry name" value="ABC_SmlMolc_Importer"/>
</dbReference>
<name>A0ABW0FJB8_9MICO</name>
<keyword evidence="9" id="KW-0406">Ion transport</keyword>
<dbReference type="InterPro" id="IPR027417">
    <property type="entry name" value="P-loop_NTPase"/>
</dbReference>
<protein>
    <submittedName>
        <fullName evidence="12">ABC transporter ATP-binding protein</fullName>
    </submittedName>
</protein>
<sequence length="368" mass="39607">MTTPEGLTPAGTTPAGLTSAGLQLSGVAGVDLHVSPGEMIAVIGPSGSGKTTLLRRVAGLERLPTGTVRISGRDMARIPVERRPATMMFETPVLFPQLTVSENVAFAVERREGDLTAADVLDVALTSLDLRTLADRLPHELSAGQRQRVALARALVRRPEVMLFDEPLAHVDPAARGGLLREISRIHRRMGSASLFVTHDWPDALAVADRIAVMRDGILVQVDTPREVYSHPASAWVATRVGVPNYLSTQVERLVDDGGGHRAQVSILGSSWEVPASSELRREGDECIVLGHPHAFTMTRIEERRGVDPRLGRVLSTTFGGDHVDHDVETDAGTLVVRRPLGPTDEPWPPGTLVEVGLVPEAVWAVAE</sequence>
<keyword evidence="4" id="KW-0997">Cell inner membrane</keyword>
<evidence type="ECO:0000313" key="12">
    <source>
        <dbReference type="EMBL" id="MFC5298819.1"/>
    </source>
</evidence>
<keyword evidence="8" id="KW-0408">Iron</keyword>
<keyword evidence="6 12" id="KW-0067">ATP-binding</keyword>
<dbReference type="SMART" id="SM00382">
    <property type="entry name" value="AAA"/>
    <property type="match status" value="1"/>
</dbReference>
<dbReference type="PROSITE" id="PS50893">
    <property type="entry name" value="ABC_TRANSPORTER_2"/>
    <property type="match status" value="1"/>
</dbReference>
<dbReference type="InterPro" id="IPR017871">
    <property type="entry name" value="ABC_transporter-like_CS"/>
</dbReference>
<keyword evidence="3" id="KW-0410">Iron transport</keyword>
<evidence type="ECO:0000256" key="4">
    <source>
        <dbReference type="ARBA" id="ARBA00022519"/>
    </source>
</evidence>
<dbReference type="EMBL" id="JBHSLN010000082">
    <property type="protein sequence ID" value="MFC5298819.1"/>
    <property type="molecule type" value="Genomic_DNA"/>
</dbReference>
<keyword evidence="10" id="KW-0472">Membrane</keyword>
<organism evidence="12 13">
    <name type="scientific">Brachybacterium tyrofermentans</name>
    <dbReference type="NCBI Taxonomy" id="47848"/>
    <lineage>
        <taxon>Bacteria</taxon>
        <taxon>Bacillati</taxon>
        <taxon>Actinomycetota</taxon>
        <taxon>Actinomycetes</taxon>
        <taxon>Micrococcales</taxon>
        <taxon>Dermabacteraceae</taxon>
        <taxon>Brachybacterium</taxon>
    </lineage>
</organism>
<proteinExistence type="predicted"/>
<dbReference type="InterPro" id="IPR003593">
    <property type="entry name" value="AAA+_ATPase"/>
</dbReference>
<keyword evidence="5" id="KW-0547">Nucleotide-binding</keyword>
<dbReference type="GeneID" id="303296614"/>
<gene>
    <name evidence="12" type="ORF">ACFPK8_15005</name>
</gene>
<dbReference type="InterPro" id="IPR015853">
    <property type="entry name" value="ABC_transpr_FbpC"/>
</dbReference>
<keyword evidence="13" id="KW-1185">Reference proteome</keyword>